<dbReference type="HOGENOM" id="CLU_054434_0_1_1"/>
<keyword evidence="6" id="KW-1185">Reference proteome</keyword>
<evidence type="ECO:0000313" key="6">
    <source>
        <dbReference type="Proteomes" id="UP000008783"/>
    </source>
</evidence>
<dbReference type="GO" id="GO:0006397">
    <property type="term" value="P:mRNA processing"/>
    <property type="evidence" value="ECO:0007669"/>
    <property type="project" value="UniProtKB-KW"/>
</dbReference>
<evidence type="ECO:0000256" key="2">
    <source>
        <dbReference type="PROSITE-ProRule" id="PRU00047"/>
    </source>
</evidence>
<dbReference type="RefSeq" id="XP_003324734.2">
    <property type="nucleotide sequence ID" value="XM_003324686.2"/>
</dbReference>
<reference evidence="6" key="2">
    <citation type="journal article" date="2011" name="Proc. Natl. Acad. Sci. U.S.A.">
        <title>Obligate biotrophy features unraveled by the genomic analysis of rust fungi.</title>
        <authorList>
            <person name="Duplessis S."/>
            <person name="Cuomo C.A."/>
            <person name="Lin Y.-C."/>
            <person name="Aerts A."/>
            <person name="Tisserant E."/>
            <person name="Veneault-Fourrey C."/>
            <person name="Joly D.L."/>
            <person name="Hacquard S."/>
            <person name="Amselem J."/>
            <person name="Cantarel B.L."/>
            <person name="Chiu R."/>
            <person name="Coutinho P.M."/>
            <person name="Feau N."/>
            <person name="Field M."/>
            <person name="Frey P."/>
            <person name="Gelhaye E."/>
            <person name="Goldberg J."/>
            <person name="Grabherr M.G."/>
            <person name="Kodira C.D."/>
            <person name="Kohler A."/>
            <person name="Kuees U."/>
            <person name="Lindquist E.A."/>
            <person name="Lucas S.M."/>
            <person name="Mago R."/>
            <person name="Mauceli E."/>
            <person name="Morin E."/>
            <person name="Murat C."/>
            <person name="Pangilinan J.L."/>
            <person name="Park R."/>
            <person name="Pearson M."/>
            <person name="Quesneville H."/>
            <person name="Rouhier N."/>
            <person name="Sakthikumar S."/>
            <person name="Salamov A.A."/>
            <person name="Schmutz J."/>
            <person name="Selles B."/>
            <person name="Shapiro H."/>
            <person name="Tanguay P."/>
            <person name="Tuskan G.A."/>
            <person name="Henrissat B."/>
            <person name="Van de Peer Y."/>
            <person name="Rouze P."/>
            <person name="Ellis J.G."/>
            <person name="Dodds P.N."/>
            <person name="Schein J.E."/>
            <person name="Zhong S."/>
            <person name="Hamelin R.C."/>
            <person name="Grigoriev I.V."/>
            <person name="Szabo L.J."/>
            <person name="Martin F."/>
        </authorList>
    </citation>
    <scope>NUCLEOTIDE SEQUENCE [LARGE SCALE GENOMIC DNA]</scope>
    <source>
        <strain evidence="6">CRL 75-36-700-3 / race SCCL</strain>
    </source>
</reference>
<dbReference type="InParanoid" id="E3K7L7"/>
<reference key="1">
    <citation type="submission" date="2007-01" db="EMBL/GenBank/DDBJ databases">
        <title>The Genome Sequence of Puccinia graminis f. sp. tritici Strain CRL 75-36-700-3.</title>
        <authorList>
            <consortium name="The Broad Institute Genome Sequencing Platform"/>
            <person name="Birren B."/>
            <person name="Lander E."/>
            <person name="Galagan J."/>
            <person name="Nusbaum C."/>
            <person name="Devon K."/>
            <person name="Cuomo C."/>
            <person name="Jaffe D."/>
            <person name="Butler J."/>
            <person name="Alvarez P."/>
            <person name="Gnerre S."/>
            <person name="Grabherr M."/>
            <person name="Mauceli E."/>
            <person name="Brockman W."/>
            <person name="Young S."/>
            <person name="LaButti K."/>
            <person name="Sykes S."/>
            <person name="DeCaprio D."/>
            <person name="Crawford M."/>
            <person name="Koehrsen M."/>
            <person name="Engels R."/>
            <person name="Montgomery P."/>
            <person name="Pearson M."/>
            <person name="Howarth C."/>
            <person name="Larson L."/>
            <person name="White J."/>
            <person name="Zeng Q."/>
            <person name="Kodira C."/>
            <person name="Yandava C."/>
            <person name="Alvarado L."/>
            <person name="O'Leary S."/>
            <person name="Szabo L."/>
            <person name="Dean R."/>
            <person name="Schein J."/>
        </authorList>
    </citation>
    <scope>NUCLEOTIDE SEQUENCE</scope>
    <source>
        <strain>CRL 75-36-700-3</strain>
    </source>
</reference>
<dbReference type="PROSITE" id="PS50158">
    <property type="entry name" value="ZF_CCHC"/>
    <property type="match status" value="1"/>
</dbReference>
<dbReference type="GO" id="GO:0003676">
    <property type="term" value="F:nucleic acid binding"/>
    <property type="evidence" value="ECO:0007669"/>
    <property type="project" value="InterPro"/>
</dbReference>
<dbReference type="InterPro" id="IPR036875">
    <property type="entry name" value="Znf_CCHC_sf"/>
</dbReference>
<evidence type="ECO:0000313" key="5">
    <source>
        <dbReference type="EMBL" id="EFP80315.2"/>
    </source>
</evidence>
<evidence type="ECO:0000259" key="4">
    <source>
        <dbReference type="PROSITE" id="PS50158"/>
    </source>
</evidence>
<dbReference type="Pfam" id="PF14223">
    <property type="entry name" value="Retrotran_gag_2"/>
    <property type="match status" value="1"/>
</dbReference>
<proteinExistence type="predicted"/>
<organism evidence="5 6">
    <name type="scientific">Puccinia graminis f. sp. tritici (strain CRL 75-36-700-3 / race SCCL)</name>
    <name type="common">Black stem rust fungus</name>
    <dbReference type="NCBI Taxonomy" id="418459"/>
    <lineage>
        <taxon>Eukaryota</taxon>
        <taxon>Fungi</taxon>
        <taxon>Dikarya</taxon>
        <taxon>Basidiomycota</taxon>
        <taxon>Pucciniomycotina</taxon>
        <taxon>Pucciniomycetes</taxon>
        <taxon>Pucciniales</taxon>
        <taxon>Pucciniaceae</taxon>
        <taxon>Puccinia</taxon>
    </lineage>
</organism>
<sequence length="353" mass="39128">MLFPPVNQNHYILTHKVSQVMRPIRSPCSRLNIFFNTRLRPRIVFLTKMPAWTTQNPSALIGNVPVLDGNSVGFPAWRTRLEELFAIQGVHDIVVGKLARPEGDYKHKDSKPVTQGSQCIYFAKESGSDWDTLLDVACATLKMTLSIDLAIRYKDLKLVNVLFKTICDAYEKDTRARRMMLQDLFWGARHDPSQPIARYIAKVHNAASDLKSVKLTPADQQICDQLLRGLDDSWKTIKDHLVYSPTEISLDDAIGALEAHEVSTQVSFDNGPDAFAAAAATKPKKSGCWRCGEIGHHSLVCPNPPLKNRPKAQANNIEARAGATSAVPLGGGGPSDEEDEEDNFDPEIDVVWG</sequence>
<accession>E3K7L7</accession>
<dbReference type="Proteomes" id="UP000008783">
    <property type="component" value="Unassembled WGS sequence"/>
</dbReference>
<evidence type="ECO:0000256" key="1">
    <source>
        <dbReference type="ARBA" id="ARBA00022664"/>
    </source>
</evidence>
<dbReference type="VEuPathDB" id="FungiDB:PGTG_06271"/>
<dbReference type="KEGG" id="pgr:PGTG_06271"/>
<protein>
    <recommendedName>
        <fullName evidence="4">CCHC-type domain-containing protein</fullName>
    </recommendedName>
</protein>
<feature type="compositionally biased region" description="Acidic residues" evidence="3">
    <location>
        <begin position="335"/>
        <end position="353"/>
    </location>
</feature>
<dbReference type="AlphaFoldDB" id="E3K7L7"/>
<feature type="domain" description="CCHC-type" evidence="4">
    <location>
        <begin position="288"/>
        <end position="303"/>
    </location>
</feature>
<dbReference type="GeneID" id="10539323"/>
<name>E3K7L7_PUCGT</name>
<dbReference type="GO" id="GO:0008270">
    <property type="term" value="F:zinc ion binding"/>
    <property type="evidence" value="ECO:0007669"/>
    <property type="project" value="UniProtKB-KW"/>
</dbReference>
<dbReference type="InterPro" id="IPR001878">
    <property type="entry name" value="Znf_CCHC"/>
</dbReference>
<dbReference type="EMBL" id="DS178275">
    <property type="protein sequence ID" value="EFP80315.2"/>
    <property type="molecule type" value="Genomic_DNA"/>
</dbReference>
<dbReference type="OrthoDB" id="2508351at2759"/>
<gene>
    <name evidence="5" type="ORF">PGTG_06271</name>
</gene>
<keyword evidence="2" id="KW-0479">Metal-binding</keyword>
<keyword evidence="1" id="KW-0507">mRNA processing</keyword>
<keyword evidence="2" id="KW-0863">Zinc-finger</keyword>
<evidence type="ECO:0000256" key="3">
    <source>
        <dbReference type="SAM" id="MobiDB-lite"/>
    </source>
</evidence>
<keyword evidence="2" id="KW-0862">Zinc</keyword>
<dbReference type="SUPFAM" id="SSF57756">
    <property type="entry name" value="Retrovirus zinc finger-like domains"/>
    <property type="match status" value="1"/>
</dbReference>
<feature type="region of interest" description="Disordered" evidence="3">
    <location>
        <begin position="319"/>
        <end position="353"/>
    </location>
</feature>